<keyword evidence="3" id="KW-1185">Reference proteome</keyword>
<dbReference type="Proteomes" id="UP001164743">
    <property type="component" value="Chromosome 5A"/>
</dbReference>
<feature type="compositionally biased region" description="Low complexity" evidence="1">
    <location>
        <begin position="1"/>
        <end position="13"/>
    </location>
</feature>
<reference evidence="2" key="1">
    <citation type="submission" date="2022-10" db="EMBL/GenBank/DDBJ databases">
        <title>Puccinia triticina Genome sequencing and assembly.</title>
        <authorList>
            <person name="Li C."/>
        </authorList>
    </citation>
    <scope>NUCLEOTIDE SEQUENCE</scope>
    <source>
        <strain evidence="2">Pt15</strain>
    </source>
</reference>
<gene>
    <name evidence="2" type="ORF">PtA15_5A361</name>
</gene>
<feature type="region of interest" description="Disordered" evidence="1">
    <location>
        <begin position="1"/>
        <end position="32"/>
    </location>
</feature>
<accession>A0ABY7CHV2</accession>
<proteinExistence type="predicted"/>
<dbReference type="EMBL" id="CP110425">
    <property type="protein sequence ID" value="WAQ84788.1"/>
    <property type="molecule type" value="Genomic_DNA"/>
</dbReference>
<name>A0ABY7CHV2_9BASI</name>
<evidence type="ECO:0000313" key="2">
    <source>
        <dbReference type="EMBL" id="WAQ84788.1"/>
    </source>
</evidence>
<feature type="region of interest" description="Disordered" evidence="1">
    <location>
        <begin position="55"/>
        <end position="84"/>
    </location>
</feature>
<protein>
    <submittedName>
        <fullName evidence="2">Uncharacterized protein</fullName>
    </submittedName>
</protein>
<sequence>MSNERLNSNLELNQPLTTDNPNGDQMRPPLNDIERSALIDQQLAPLFTTEENEAMLRAQSDTPSSNQQRPISPTNREDREESVQSTIIVETGAQARRTLIAEGIIEDPNNNANQTIRNLTDTIRASFALYLATTRNGNWNLAREILTQAINTQQILEDITGPQEMRRLSENWNPENDRRLLNTNVATNHQQTPAAPAPNAAQQQTDQLNYQVFQQAPMPAPIHMQAQQAGFNPGVAQVNPQQPGFNREWVAPHMRGRGNFQGRRPF</sequence>
<organism evidence="2 3">
    <name type="scientific">Puccinia triticina</name>
    <dbReference type="NCBI Taxonomy" id="208348"/>
    <lineage>
        <taxon>Eukaryota</taxon>
        <taxon>Fungi</taxon>
        <taxon>Dikarya</taxon>
        <taxon>Basidiomycota</taxon>
        <taxon>Pucciniomycotina</taxon>
        <taxon>Pucciniomycetes</taxon>
        <taxon>Pucciniales</taxon>
        <taxon>Pucciniaceae</taxon>
        <taxon>Puccinia</taxon>
    </lineage>
</organism>
<dbReference type="GeneID" id="77810009"/>
<feature type="compositionally biased region" description="Polar residues" evidence="1">
    <location>
        <begin position="59"/>
        <end position="74"/>
    </location>
</feature>
<evidence type="ECO:0000313" key="3">
    <source>
        <dbReference type="Proteomes" id="UP001164743"/>
    </source>
</evidence>
<dbReference type="RefSeq" id="XP_053020343.1">
    <property type="nucleotide sequence ID" value="XM_053169114.1"/>
</dbReference>
<feature type="compositionally biased region" description="Polar residues" evidence="1">
    <location>
        <begin position="14"/>
        <end position="23"/>
    </location>
</feature>
<evidence type="ECO:0000256" key="1">
    <source>
        <dbReference type="SAM" id="MobiDB-lite"/>
    </source>
</evidence>